<name>A0ABV3Q011_9HYPH</name>
<dbReference type="Proteomes" id="UP001555786">
    <property type="component" value="Unassembled WGS sequence"/>
</dbReference>
<reference evidence="1 3" key="1">
    <citation type="submission" date="2024-07" db="EMBL/GenBank/DDBJ databases">
        <title>Description of Labrys sedimenti sp. nov., isolated from a diclofenac-degrading enrichment culture.</title>
        <authorList>
            <person name="Tancsics A."/>
            <person name="Csepanyi A."/>
        </authorList>
    </citation>
    <scope>NUCLEOTIDE SEQUENCE [LARGE SCALE GENOMIC DNA]</scope>
    <source>
        <strain evidence="1 3">LMG 23578</strain>
    </source>
</reference>
<protein>
    <submittedName>
        <fullName evidence="1">Uncharacterized protein</fullName>
    </submittedName>
</protein>
<reference evidence="2 4" key="2">
    <citation type="submission" date="2024-09" db="EMBL/GenBank/DDBJ databases">
        <title>Description of Labrys sedimenti sp. nov., isolated from a diclofenac-degrading enrichment culture, and genome-based reclassification of Labrys portucalensis as a later heterotypic synonym of Labrys neptuniae.</title>
        <authorList>
            <person name="Tancsics A."/>
            <person name="Csepanyi A."/>
        </authorList>
    </citation>
    <scope>NUCLEOTIDE SEQUENCE [LARGE SCALE GENOMIC DNA]</scope>
    <source>
        <strain evidence="2 4">LMG 23412</strain>
    </source>
</reference>
<keyword evidence="3" id="KW-1185">Reference proteome</keyword>
<organism evidence="1 3">
    <name type="scientific">Labrys neptuniae</name>
    <dbReference type="NCBI Taxonomy" id="376174"/>
    <lineage>
        <taxon>Bacteria</taxon>
        <taxon>Pseudomonadati</taxon>
        <taxon>Pseudomonadota</taxon>
        <taxon>Alphaproteobacteria</taxon>
        <taxon>Hyphomicrobiales</taxon>
        <taxon>Xanthobacteraceae</taxon>
        <taxon>Labrys</taxon>
    </lineage>
</organism>
<proteinExistence type="predicted"/>
<dbReference type="RefSeq" id="WP_311945258.1">
    <property type="nucleotide sequence ID" value="NZ_JAVSCS010000077.1"/>
</dbReference>
<evidence type="ECO:0000313" key="2">
    <source>
        <dbReference type="EMBL" id="MFC2254986.1"/>
    </source>
</evidence>
<evidence type="ECO:0000313" key="3">
    <source>
        <dbReference type="Proteomes" id="UP001555786"/>
    </source>
</evidence>
<dbReference type="EMBL" id="JBHGPK010000058">
    <property type="protein sequence ID" value="MFC2254986.1"/>
    <property type="molecule type" value="Genomic_DNA"/>
</dbReference>
<gene>
    <name evidence="1" type="ORF">ABXS05_34690</name>
    <name evidence="2" type="ORF">ACETRX_35820</name>
</gene>
<sequence>MTTSALSRSPAARPLSNRLWAAFSGFLMKMAQADIRAGSREPFGL</sequence>
<dbReference type="EMBL" id="JBFNQD010000035">
    <property type="protein sequence ID" value="MEW9310733.1"/>
    <property type="molecule type" value="Genomic_DNA"/>
</dbReference>
<dbReference type="Proteomes" id="UP001595190">
    <property type="component" value="Unassembled WGS sequence"/>
</dbReference>
<evidence type="ECO:0000313" key="1">
    <source>
        <dbReference type="EMBL" id="MEW9310733.1"/>
    </source>
</evidence>
<comment type="caution">
    <text evidence="1">The sequence shown here is derived from an EMBL/GenBank/DDBJ whole genome shotgun (WGS) entry which is preliminary data.</text>
</comment>
<accession>A0ABV3Q011</accession>
<evidence type="ECO:0000313" key="4">
    <source>
        <dbReference type="Proteomes" id="UP001595190"/>
    </source>
</evidence>